<keyword evidence="2" id="KW-0812">Transmembrane</keyword>
<dbReference type="Gene3D" id="1.20.1270.10">
    <property type="match status" value="1"/>
</dbReference>
<evidence type="ECO:0000313" key="4">
    <source>
        <dbReference type="Proteomes" id="UP000834106"/>
    </source>
</evidence>
<proteinExistence type="predicted"/>
<evidence type="ECO:0000256" key="1">
    <source>
        <dbReference type="SAM" id="MobiDB-lite"/>
    </source>
</evidence>
<organism evidence="3 4">
    <name type="scientific">Fraxinus pennsylvanica</name>
    <dbReference type="NCBI Taxonomy" id="56036"/>
    <lineage>
        <taxon>Eukaryota</taxon>
        <taxon>Viridiplantae</taxon>
        <taxon>Streptophyta</taxon>
        <taxon>Embryophyta</taxon>
        <taxon>Tracheophyta</taxon>
        <taxon>Spermatophyta</taxon>
        <taxon>Magnoliopsida</taxon>
        <taxon>eudicotyledons</taxon>
        <taxon>Gunneridae</taxon>
        <taxon>Pentapetalae</taxon>
        <taxon>asterids</taxon>
        <taxon>lamiids</taxon>
        <taxon>Lamiales</taxon>
        <taxon>Oleaceae</taxon>
        <taxon>Oleeae</taxon>
        <taxon>Fraxinus</taxon>
    </lineage>
</organism>
<feature type="compositionally biased region" description="Gly residues" evidence="1">
    <location>
        <begin position="145"/>
        <end position="159"/>
    </location>
</feature>
<gene>
    <name evidence="3" type="ORF">FPE_LOCUS27099</name>
</gene>
<reference evidence="3" key="1">
    <citation type="submission" date="2023-05" db="EMBL/GenBank/DDBJ databases">
        <authorList>
            <person name="Huff M."/>
        </authorList>
    </citation>
    <scope>NUCLEOTIDE SEQUENCE</scope>
</reference>
<keyword evidence="2" id="KW-0472">Membrane</keyword>
<name>A0AAD2A1A1_9LAMI</name>
<feature type="transmembrane region" description="Helical" evidence="2">
    <location>
        <begin position="12"/>
        <end position="30"/>
    </location>
</feature>
<dbReference type="Proteomes" id="UP000834106">
    <property type="component" value="Chromosome 17"/>
</dbReference>
<dbReference type="AlphaFoldDB" id="A0AAD2A1A1"/>
<feature type="region of interest" description="Disordered" evidence="1">
    <location>
        <begin position="131"/>
        <end position="167"/>
    </location>
</feature>
<evidence type="ECO:0008006" key="5">
    <source>
        <dbReference type="Google" id="ProtNLM"/>
    </source>
</evidence>
<evidence type="ECO:0000256" key="2">
    <source>
        <dbReference type="SAM" id="Phobius"/>
    </source>
</evidence>
<evidence type="ECO:0000313" key="3">
    <source>
        <dbReference type="EMBL" id="CAI9779669.1"/>
    </source>
</evidence>
<keyword evidence="4" id="KW-1185">Reference proteome</keyword>
<dbReference type="SUPFAM" id="SSF100934">
    <property type="entry name" value="Heat shock protein 70kD (HSP70), C-terminal subdomain"/>
    <property type="match status" value="1"/>
</dbReference>
<protein>
    <recommendedName>
        <fullName evidence="5">Heat shock protein 70</fullName>
    </recommendedName>
</protein>
<keyword evidence="2" id="KW-1133">Transmembrane helix</keyword>
<dbReference type="InterPro" id="IPR029048">
    <property type="entry name" value="HSP70_C_sf"/>
</dbReference>
<dbReference type="EMBL" id="OU503052">
    <property type="protein sequence ID" value="CAI9779669.1"/>
    <property type="molecule type" value="Genomic_DNA"/>
</dbReference>
<accession>A0AAD2A1A1</accession>
<sequence>MKVKEQEPGITIFLGSLTSQAFLLYLEVSYKSMKIEQRRYRENGDVERYKAEDEEVKKKVEVEVKNVLENYTYNMRNIVMDEKFDSKLDPLEKQKIENAMEVVIEWVDRNQLAEVDELEGICNPIISKMDHGGGGAPMGEDIPSRGGGGNGSGTSGGGARPKIEEVD</sequence>